<keyword evidence="1" id="KW-0472">Membrane</keyword>
<evidence type="ECO:0000313" key="3">
    <source>
        <dbReference type="Proteomes" id="UP000217076"/>
    </source>
</evidence>
<feature type="transmembrane region" description="Helical" evidence="1">
    <location>
        <begin position="183"/>
        <end position="203"/>
    </location>
</feature>
<feature type="transmembrane region" description="Helical" evidence="1">
    <location>
        <begin position="215"/>
        <end position="235"/>
    </location>
</feature>
<sequence>MSDVILPVLYTLFVWWFGTGVIIYLDGLPRWTTRWTLLAATALTGAAAWGMVTTADDTTVAGALAGFTYGLIIWGWQEFSFFTGLLTGPRRTPCPAGIKGWERFRCATEAVLWHELAILAGAVLIVVLTWGADNKMALWTYLVLWGMRQSAKFNVFLGVRNLNEEFVPDHLAWLTTYFARRPINLLFPFSVTVSTVIWAWMVMQAGLHGAIPFEVASWSILATLMALAVLEHWFLVLPLPAAALWKWSLTPNHMHPDATDDDP</sequence>
<dbReference type="RefSeq" id="WP_092615758.1">
    <property type="nucleotide sequence ID" value="NZ_FNCV01000002.1"/>
</dbReference>
<dbReference type="Proteomes" id="UP000217076">
    <property type="component" value="Unassembled WGS sequence"/>
</dbReference>
<reference evidence="3" key="1">
    <citation type="submission" date="2016-10" db="EMBL/GenBank/DDBJ databases">
        <authorList>
            <person name="Varghese N."/>
            <person name="Submissions S."/>
        </authorList>
    </citation>
    <scope>NUCLEOTIDE SEQUENCE [LARGE SCALE GENOMIC DNA]</scope>
    <source>
        <strain evidence="3">930I</strain>
    </source>
</reference>
<evidence type="ECO:0000256" key="1">
    <source>
        <dbReference type="SAM" id="Phobius"/>
    </source>
</evidence>
<evidence type="ECO:0000313" key="2">
    <source>
        <dbReference type="EMBL" id="SDG70747.1"/>
    </source>
</evidence>
<accession>A0A1G7WFF4</accession>
<dbReference type="InterPro" id="IPR017496">
    <property type="entry name" value="Photo_alph_chp2"/>
</dbReference>
<dbReference type="OrthoDB" id="152369at2"/>
<feature type="transmembrane region" description="Helical" evidence="1">
    <location>
        <begin position="110"/>
        <end position="132"/>
    </location>
</feature>
<name>A0A1G7WFF4_9PROT</name>
<dbReference type="STRING" id="83401.SAMN05421742_102181"/>
<organism evidence="2 3">
    <name type="scientific">Roseospirillum parvum</name>
    <dbReference type="NCBI Taxonomy" id="83401"/>
    <lineage>
        <taxon>Bacteria</taxon>
        <taxon>Pseudomonadati</taxon>
        <taxon>Pseudomonadota</taxon>
        <taxon>Alphaproteobacteria</taxon>
        <taxon>Rhodospirillales</taxon>
        <taxon>Rhodospirillaceae</taxon>
        <taxon>Roseospirillum</taxon>
    </lineage>
</organism>
<dbReference type="EMBL" id="FNCV01000002">
    <property type="protein sequence ID" value="SDG70747.1"/>
    <property type="molecule type" value="Genomic_DNA"/>
</dbReference>
<feature type="transmembrane region" description="Helical" evidence="1">
    <location>
        <begin position="37"/>
        <end position="55"/>
    </location>
</feature>
<protein>
    <submittedName>
        <fullName evidence="2">Putative photosynthetic complex assembly protein 2</fullName>
    </submittedName>
</protein>
<dbReference type="AlphaFoldDB" id="A0A1G7WFF4"/>
<dbReference type="Pfam" id="PF12291">
    <property type="entry name" value="DUF3623"/>
    <property type="match status" value="1"/>
</dbReference>
<keyword evidence="1" id="KW-0812">Transmembrane</keyword>
<keyword evidence="3" id="KW-1185">Reference proteome</keyword>
<gene>
    <name evidence="2" type="ORF">SAMN05421742_102181</name>
</gene>
<keyword evidence="1" id="KW-1133">Transmembrane helix</keyword>
<proteinExistence type="predicted"/>
<dbReference type="NCBIfam" id="TIGR03055">
    <property type="entry name" value="photo_alph_chp2"/>
    <property type="match status" value="1"/>
</dbReference>
<feature type="transmembrane region" description="Helical" evidence="1">
    <location>
        <begin position="6"/>
        <end position="25"/>
    </location>
</feature>